<reference evidence="5" key="2">
    <citation type="submission" date="2025-08" db="UniProtKB">
        <authorList>
            <consortium name="RefSeq"/>
        </authorList>
    </citation>
    <scope>IDENTIFICATION</scope>
    <source>
        <tissue evidence="5">Whole plant</tissue>
    </source>
</reference>
<reference evidence="4" key="1">
    <citation type="journal article" date="2016" name="Nat. Genet.">
        <title>The genome sequences of Arachis duranensis and Arachis ipaensis, the diploid ancestors of cultivated peanut.</title>
        <authorList>
            <person name="Bertioli D.J."/>
            <person name="Cannon S.B."/>
            <person name="Froenicke L."/>
            <person name="Huang G."/>
            <person name="Farmer A.D."/>
            <person name="Cannon E.K."/>
            <person name="Liu X."/>
            <person name="Gao D."/>
            <person name="Clevenger J."/>
            <person name="Dash S."/>
            <person name="Ren L."/>
            <person name="Moretzsohn M.C."/>
            <person name="Shirasawa K."/>
            <person name="Huang W."/>
            <person name="Vidigal B."/>
            <person name="Abernathy B."/>
            <person name="Chu Y."/>
            <person name="Niederhuth C.E."/>
            <person name="Umale P."/>
            <person name="Araujo A.C."/>
            <person name="Kozik A."/>
            <person name="Kim K.D."/>
            <person name="Burow M.D."/>
            <person name="Varshney R.K."/>
            <person name="Wang X."/>
            <person name="Zhang X."/>
            <person name="Barkley N."/>
            <person name="Guimaraes P.M."/>
            <person name="Isobe S."/>
            <person name="Guo B."/>
            <person name="Liao B."/>
            <person name="Stalker H.T."/>
            <person name="Schmitz R.J."/>
            <person name="Scheffler B.E."/>
            <person name="Leal-Bertioli S.C."/>
            <person name="Xun X."/>
            <person name="Jackson S.A."/>
            <person name="Michelmore R."/>
            <person name="Ozias-Akins P."/>
        </authorList>
    </citation>
    <scope>NUCLEOTIDE SEQUENCE [LARGE SCALE GENOMIC DNA]</scope>
    <source>
        <strain evidence="4">cv. V14167</strain>
    </source>
</reference>
<feature type="compositionally biased region" description="Pro residues" evidence="2">
    <location>
        <begin position="113"/>
        <end position="133"/>
    </location>
</feature>
<name>A0A6P4D355_ARADU</name>
<dbReference type="KEGG" id="adu:107485346"/>
<gene>
    <name evidence="5" type="primary">LOC107485346</name>
</gene>
<feature type="compositionally biased region" description="Basic residues" evidence="2">
    <location>
        <begin position="38"/>
        <end position="47"/>
    </location>
</feature>
<dbReference type="GeneID" id="107485346"/>
<feature type="compositionally biased region" description="Polar residues" evidence="2">
    <location>
        <begin position="168"/>
        <end position="191"/>
    </location>
</feature>
<dbReference type="InterPro" id="IPR001878">
    <property type="entry name" value="Znf_CCHC"/>
</dbReference>
<feature type="compositionally biased region" description="Basic residues" evidence="2">
    <location>
        <begin position="149"/>
        <end position="159"/>
    </location>
</feature>
<evidence type="ECO:0000259" key="3">
    <source>
        <dbReference type="PROSITE" id="PS50158"/>
    </source>
</evidence>
<protein>
    <submittedName>
        <fullName evidence="5">Flocculation protein FLO11-like</fullName>
    </submittedName>
</protein>
<feature type="compositionally biased region" description="Low complexity" evidence="2">
    <location>
        <begin position="89"/>
        <end position="101"/>
    </location>
</feature>
<dbReference type="AlphaFoldDB" id="A0A6P4D355"/>
<evidence type="ECO:0000256" key="1">
    <source>
        <dbReference type="PROSITE-ProRule" id="PRU00047"/>
    </source>
</evidence>
<accession>A0A6P4D355</accession>
<evidence type="ECO:0000256" key="2">
    <source>
        <dbReference type="SAM" id="MobiDB-lite"/>
    </source>
</evidence>
<keyword evidence="1" id="KW-0862">Zinc</keyword>
<evidence type="ECO:0000313" key="4">
    <source>
        <dbReference type="Proteomes" id="UP000515211"/>
    </source>
</evidence>
<proteinExistence type="predicted"/>
<keyword evidence="1" id="KW-0479">Metal-binding</keyword>
<keyword evidence="1" id="KW-0863">Zinc-finger</keyword>
<keyword evidence="4" id="KW-1185">Reference proteome</keyword>
<dbReference type="RefSeq" id="XP_015961349.1">
    <property type="nucleotide sequence ID" value="XM_016105863.1"/>
</dbReference>
<dbReference type="GO" id="GO:0003676">
    <property type="term" value="F:nucleic acid binding"/>
    <property type="evidence" value="ECO:0007669"/>
    <property type="project" value="InterPro"/>
</dbReference>
<dbReference type="PROSITE" id="PS50158">
    <property type="entry name" value="ZF_CCHC"/>
    <property type="match status" value="1"/>
</dbReference>
<feature type="compositionally biased region" description="Polar residues" evidence="2">
    <location>
        <begin position="68"/>
        <end position="87"/>
    </location>
</feature>
<dbReference type="Proteomes" id="UP000515211">
    <property type="component" value="Chromosome 4"/>
</dbReference>
<dbReference type="GO" id="GO:0008270">
    <property type="term" value="F:zinc ion binding"/>
    <property type="evidence" value="ECO:0007669"/>
    <property type="project" value="UniProtKB-KW"/>
</dbReference>
<feature type="domain" description="CCHC-type" evidence="3">
    <location>
        <begin position="14"/>
        <end position="28"/>
    </location>
</feature>
<organism evidence="4 5">
    <name type="scientific">Arachis duranensis</name>
    <name type="common">Wild peanut</name>
    <dbReference type="NCBI Taxonomy" id="130453"/>
    <lineage>
        <taxon>Eukaryota</taxon>
        <taxon>Viridiplantae</taxon>
        <taxon>Streptophyta</taxon>
        <taxon>Embryophyta</taxon>
        <taxon>Tracheophyta</taxon>
        <taxon>Spermatophyta</taxon>
        <taxon>Magnoliopsida</taxon>
        <taxon>eudicotyledons</taxon>
        <taxon>Gunneridae</taxon>
        <taxon>Pentapetalae</taxon>
        <taxon>rosids</taxon>
        <taxon>fabids</taxon>
        <taxon>Fabales</taxon>
        <taxon>Fabaceae</taxon>
        <taxon>Papilionoideae</taxon>
        <taxon>50 kb inversion clade</taxon>
        <taxon>dalbergioids sensu lato</taxon>
        <taxon>Dalbergieae</taxon>
        <taxon>Pterocarpus clade</taxon>
        <taxon>Arachis</taxon>
    </lineage>
</organism>
<evidence type="ECO:0000313" key="5">
    <source>
        <dbReference type="RefSeq" id="XP_015961349.1"/>
    </source>
</evidence>
<sequence>MQGGKLKKSFSVACSKCGEKGHNYKTCKGAPSNPNWKPKTKKPKKKGGSSSQQLVVLPLSQLAPPPVDSSSSQPTNTQPLQQATTVMSAAGPTHANAAPAPTRVTRSTLVIAPPVPTVTPFRPPTPSTTPPCNAPGKAREIVSNTSHPKPSKFRPKQKIFRPLAPLVQGQSGTTQEAAAQEVSQRTTPSDPASREST</sequence>
<feature type="compositionally biased region" description="Low complexity" evidence="2">
    <location>
        <begin position="48"/>
        <end position="62"/>
    </location>
</feature>
<feature type="region of interest" description="Disordered" evidence="2">
    <location>
        <begin position="18"/>
        <end position="197"/>
    </location>
</feature>